<gene>
    <name evidence="2" type="ORF">CUJ89_34130</name>
</gene>
<accession>A0A2Z5N7G5</accession>
<name>A0A2Z5N7G5_BURPY</name>
<protein>
    <submittedName>
        <fullName evidence="2">NAD(FAD)-dependent dehydrogenase</fullName>
    </submittedName>
</protein>
<reference evidence="2 3" key="1">
    <citation type="journal article" date="2018" name="ISME J.">
        <title>Involvement of Burkholderiaceae and sulfurous volatiles in disease-suppressive soils.</title>
        <authorList>
            <person name="Carrion V.J."/>
            <person name="Cordovez V."/>
            <person name="Tyc O."/>
            <person name="Etalo D.W."/>
            <person name="de Bruijn I."/>
            <person name="de Jager V.C."/>
            <person name="Medema M.H."/>
            <person name="Eberl L."/>
            <person name="Raaijmakers J.M."/>
        </authorList>
    </citation>
    <scope>NUCLEOTIDE SEQUENCE [LARGE SCALE GENOMIC DNA]</scope>
    <source>
        <strain evidence="3">mHSR5</strain>
    </source>
</reference>
<evidence type="ECO:0000313" key="3">
    <source>
        <dbReference type="Proteomes" id="UP000253104"/>
    </source>
</evidence>
<dbReference type="InterPro" id="IPR042204">
    <property type="entry name" value="2Fe-2S-bd_N"/>
</dbReference>
<dbReference type="Pfam" id="PF13510">
    <property type="entry name" value="Fer2_4"/>
    <property type="match status" value="1"/>
</dbReference>
<dbReference type="Gene3D" id="3.10.20.440">
    <property type="entry name" value="2Fe-2S iron-sulphur cluster binding domain, sarcosine oxidase, alpha subunit, N-terminal domain"/>
    <property type="match status" value="1"/>
</dbReference>
<dbReference type="InterPro" id="IPR036010">
    <property type="entry name" value="2Fe-2S_ferredoxin-like_sf"/>
</dbReference>
<dbReference type="Proteomes" id="UP000253104">
    <property type="component" value="Chromosome mHSR5_C"/>
</dbReference>
<dbReference type="RefSeq" id="WP_114181871.1">
    <property type="nucleotide sequence ID" value="NZ_CP024904.1"/>
</dbReference>
<evidence type="ECO:0000256" key="1">
    <source>
        <dbReference type="ARBA" id="ARBA00023002"/>
    </source>
</evidence>
<dbReference type="OrthoDB" id="573392at2"/>
<sequence>MTVRFVRLAEAGRRPVAFRTDGGIVNGLEGDTLLVAMPTQTGHVRQSGFGPEERAGCCLTGACHDCRVWAADGARLRACTTVVASPTAAQAAA</sequence>
<proteinExistence type="predicted"/>
<dbReference type="GO" id="GO:0051536">
    <property type="term" value="F:iron-sulfur cluster binding"/>
    <property type="evidence" value="ECO:0007669"/>
    <property type="project" value="InterPro"/>
</dbReference>
<dbReference type="AlphaFoldDB" id="A0A2Z5N7G5"/>
<dbReference type="GO" id="GO:0016491">
    <property type="term" value="F:oxidoreductase activity"/>
    <property type="evidence" value="ECO:0007669"/>
    <property type="project" value="UniProtKB-KW"/>
</dbReference>
<keyword evidence="1" id="KW-0560">Oxidoreductase</keyword>
<evidence type="ECO:0000313" key="2">
    <source>
        <dbReference type="EMBL" id="AXF25505.1"/>
    </source>
</evidence>
<dbReference type="EMBL" id="CP024904">
    <property type="protein sequence ID" value="AXF25505.1"/>
    <property type="molecule type" value="Genomic_DNA"/>
</dbReference>
<organism evidence="2 3">
    <name type="scientific">Burkholderia pyrrocinia</name>
    <name type="common">Pseudomonas pyrrocinia</name>
    <dbReference type="NCBI Taxonomy" id="60550"/>
    <lineage>
        <taxon>Bacteria</taxon>
        <taxon>Pseudomonadati</taxon>
        <taxon>Pseudomonadota</taxon>
        <taxon>Betaproteobacteria</taxon>
        <taxon>Burkholderiales</taxon>
        <taxon>Burkholderiaceae</taxon>
        <taxon>Burkholderia</taxon>
        <taxon>Burkholderia cepacia complex</taxon>
    </lineage>
</organism>
<dbReference type="SUPFAM" id="SSF54292">
    <property type="entry name" value="2Fe-2S ferredoxin-like"/>
    <property type="match status" value="1"/>
</dbReference>